<evidence type="ECO:0000259" key="7">
    <source>
        <dbReference type="Pfam" id="PF23247"/>
    </source>
</evidence>
<feature type="region of interest" description="Disordered" evidence="5">
    <location>
        <begin position="131"/>
        <end position="154"/>
    </location>
</feature>
<feature type="domain" description="NB-ARC" evidence="6">
    <location>
        <begin position="191"/>
        <end position="360"/>
    </location>
</feature>
<dbReference type="PANTHER" id="PTHR33463">
    <property type="entry name" value="NB-ARC DOMAIN-CONTAINING PROTEIN-RELATED"/>
    <property type="match status" value="1"/>
</dbReference>
<name>A0ABD3JPM1_EUCGL</name>
<evidence type="ECO:0000256" key="2">
    <source>
        <dbReference type="ARBA" id="ARBA00022741"/>
    </source>
</evidence>
<dbReference type="Gene3D" id="1.10.8.430">
    <property type="entry name" value="Helical domain of apoptotic protease-activating factors"/>
    <property type="match status" value="1"/>
</dbReference>
<gene>
    <name evidence="8" type="ORF">ACJRO7_026857</name>
</gene>
<evidence type="ECO:0000256" key="5">
    <source>
        <dbReference type="SAM" id="MobiDB-lite"/>
    </source>
</evidence>
<dbReference type="Proteomes" id="UP001634007">
    <property type="component" value="Unassembled WGS sequence"/>
</dbReference>
<dbReference type="GO" id="GO:0005524">
    <property type="term" value="F:ATP binding"/>
    <property type="evidence" value="ECO:0007669"/>
    <property type="project" value="UniProtKB-KW"/>
</dbReference>
<dbReference type="EMBL" id="JBJKBG010000007">
    <property type="protein sequence ID" value="KAL3729784.1"/>
    <property type="molecule type" value="Genomic_DNA"/>
</dbReference>
<keyword evidence="3" id="KW-0611">Plant defense</keyword>
<feature type="domain" description="Disease resistance protein At4g27190-like leucine-rich repeats" evidence="7">
    <location>
        <begin position="834"/>
        <end position="932"/>
    </location>
</feature>
<dbReference type="SUPFAM" id="SSF52047">
    <property type="entry name" value="RNI-like"/>
    <property type="match status" value="1"/>
</dbReference>
<proteinExistence type="inferred from homology"/>
<evidence type="ECO:0000256" key="1">
    <source>
        <dbReference type="ARBA" id="ARBA00008894"/>
    </source>
</evidence>
<evidence type="ECO:0000259" key="6">
    <source>
        <dbReference type="Pfam" id="PF00931"/>
    </source>
</evidence>
<dbReference type="Pfam" id="PF00931">
    <property type="entry name" value="NB-ARC"/>
    <property type="match status" value="1"/>
</dbReference>
<dbReference type="InterPro" id="IPR027417">
    <property type="entry name" value="P-loop_NTPase"/>
</dbReference>
<feature type="domain" description="Disease resistance protein At4g27190-like leucine-rich repeats" evidence="7">
    <location>
        <begin position="1180"/>
        <end position="1328"/>
    </location>
</feature>
<dbReference type="Pfam" id="PF23247">
    <property type="entry name" value="LRR_RPS2"/>
    <property type="match status" value="8"/>
</dbReference>
<comment type="caution">
    <text evidence="8">The sequence shown here is derived from an EMBL/GenBank/DDBJ whole genome shotgun (WGS) entry which is preliminary data.</text>
</comment>
<feature type="domain" description="Disease resistance protein At4g27190-like leucine-rich repeats" evidence="7">
    <location>
        <begin position="1666"/>
        <end position="1803"/>
    </location>
</feature>
<dbReference type="Gene3D" id="3.80.10.10">
    <property type="entry name" value="Ribonuclease Inhibitor"/>
    <property type="match status" value="7"/>
</dbReference>
<evidence type="ECO:0000256" key="4">
    <source>
        <dbReference type="ARBA" id="ARBA00022840"/>
    </source>
</evidence>
<evidence type="ECO:0000313" key="9">
    <source>
        <dbReference type="Proteomes" id="UP001634007"/>
    </source>
</evidence>
<accession>A0ABD3JPM1</accession>
<keyword evidence="9" id="KW-1185">Reference proteome</keyword>
<feature type="domain" description="Disease resistance protein At4g27190-like leucine-rich repeats" evidence="7">
    <location>
        <begin position="2054"/>
        <end position="2184"/>
    </location>
</feature>
<dbReference type="Gene3D" id="3.40.50.300">
    <property type="entry name" value="P-loop containing nucleotide triphosphate hydrolases"/>
    <property type="match status" value="1"/>
</dbReference>
<organism evidence="8 9">
    <name type="scientific">Eucalyptus globulus</name>
    <name type="common">Tasmanian blue gum</name>
    <dbReference type="NCBI Taxonomy" id="34317"/>
    <lineage>
        <taxon>Eukaryota</taxon>
        <taxon>Viridiplantae</taxon>
        <taxon>Streptophyta</taxon>
        <taxon>Embryophyta</taxon>
        <taxon>Tracheophyta</taxon>
        <taxon>Spermatophyta</taxon>
        <taxon>Magnoliopsida</taxon>
        <taxon>eudicotyledons</taxon>
        <taxon>Gunneridae</taxon>
        <taxon>Pentapetalae</taxon>
        <taxon>rosids</taxon>
        <taxon>malvids</taxon>
        <taxon>Myrtales</taxon>
        <taxon>Myrtaceae</taxon>
        <taxon>Myrtoideae</taxon>
        <taxon>Eucalypteae</taxon>
        <taxon>Eucalyptus</taxon>
    </lineage>
</organism>
<evidence type="ECO:0008006" key="10">
    <source>
        <dbReference type="Google" id="ProtNLM"/>
    </source>
</evidence>
<dbReference type="GO" id="GO:0006952">
    <property type="term" value="P:defense response"/>
    <property type="evidence" value="ECO:0007669"/>
    <property type="project" value="UniProtKB-KW"/>
</dbReference>
<feature type="domain" description="Disease resistance protein At4g27190-like leucine-rich repeats" evidence="7">
    <location>
        <begin position="963"/>
        <end position="1108"/>
    </location>
</feature>
<feature type="domain" description="Disease resistance protein At4g27190-like leucine-rich repeats" evidence="7">
    <location>
        <begin position="1498"/>
        <end position="1605"/>
    </location>
</feature>
<dbReference type="InterPro" id="IPR057135">
    <property type="entry name" value="At4g27190-like_LRR"/>
</dbReference>
<reference evidence="8 9" key="1">
    <citation type="submission" date="2024-11" db="EMBL/GenBank/DDBJ databases">
        <title>Chromosome-level genome assembly of Eucalyptus globulus Labill. provides insights into its genome evolution.</title>
        <authorList>
            <person name="Li X."/>
        </authorList>
    </citation>
    <scope>NUCLEOTIDE SEQUENCE [LARGE SCALE GENOMIC DNA]</scope>
    <source>
        <strain evidence="8">CL2024</strain>
        <tissue evidence="8">Fresh tender leaves</tissue>
    </source>
</reference>
<evidence type="ECO:0000313" key="8">
    <source>
        <dbReference type="EMBL" id="KAL3729784.1"/>
    </source>
</evidence>
<dbReference type="SUPFAM" id="SSF52058">
    <property type="entry name" value="L domain-like"/>
    <property type="match status" value="4"/>
</dbReference>
<dbReference type="InterPro" id="IPR032675">
    <property type="entry name" value="LRR_dom_sf"/>
</dbReference>
<protein>
    <recommendedName>
        <fullName evidence="10">NB-ARC domain-containing protein</fullName>
    </recommendedName>
</protein>
<dbReference type="PANTHER" id="PTHR33463:SF203">
    <property type="entry name" value="AAA+ ATPASE DOMAIN-CONTAINING PROTEIN"/>
    <property type="match status" value="1"/>
</dbReference>
<keyword evidence="2" id="KW-0547">Nucleotide-binding</keyword>
<dbReference type="InterPro" id="IPR002182">
    <property type="entry name" value="NB-ARC"/>
</dbReference>
<dbReference type="InterPro" id="IPR042197">
    <property type="entry name" value="Apaf_helical"/>
</dbReference>
<sequence>MLIDPAVAVVWDVLKMVVVPIKRQFGYVISSQSYAQNLQKEVGKLAYEAERIHNAAEVARNNLQNVYSRVMEWEASAEQALKEARDLLGDFEESSKTCYHGTLPDPCCHYQFSRKAKDKIKDIQQLAQEGSEFRDISSSDPAPGNVAAPTPATREGRDAVQSTTMMASASCASASIKLRDDGIFESRASIIQDIIDALANNSFSVVGVHGMGGVGKSTLLVDAEKRIRETTLFDSVAKADVSANPDIKRIQGEIAHDLGLHLKNEEFVSVRAKLLCKRLETDGKVKNVLIILDNLWERLDLKSVGIPCGHDNKVVGCKLLLTSRDRNVLQREMGCDKEFPLDRLKENEARTLFESMVGDKAHTNEFRPLVDEALHKCARLPLLIVTMAKHFKHAGLSEWRDALNQIERCSNEGISAAINKMLQLSYDHLKSEEAKSLLQLCVAYGVSEPSLENLVRYGYGMGIFQKDSSMNEARDRLSTHIHTLQASSLLLDNGGADGFKIHDLVHDFVAQFVLRDRPLLVLKDKDILATQLQNERLKSCSAICFSYIHIKELPKELDCPELRMFLLFTYNKSLEIPDSFFNSMKKLAVLNLTSIRLTHSLTSFQFLENLHTLCLQHCFLEDVAILSKLKGLQVLSFVNSNFQRLPKEIGQLTELRLLDLNHCSHIQIIEPGVLERLIKLEELYMENSFDQWNAMEQTQPTNANLIELNCLKNLCTLHVSIPDPSMLPEDLDVEKLTKYKIRIGNAMRSSKHKGSRVLDLKLDLINDVLRKGCIQSILSKTDDLFLDKLSKSEQSICALSQEAFPKLKHLLVQNSHFVHYILRWCSLTFFEMLESLHLENLVNLKKICYSHISSSNSFSTLKVIRVESCDKMEVLFPLSLLRRLPQLEEIKVVGCKLMRSIVEADDCGKVELCNLHALELRHLPNIKNFFTTRTTPSSSTLDDQVGTQVAFFNGQQISIPSLKSLKMEGLPNMKEIWSDESPLELSNLQFVEVVQCKSLSKVINSKLLVELHKLHSLCIRDCNSVQEIFDLDGPSGNGNVKTLYELTTLKLVNLRSLRCIWNKNPYGIVSFHNLNKLEVDRCNNLRFMFFPSMVKSLVQLRDLRVQRVKKMEAIIMEEEGLGLEASETPTFPMLTNVTLTYLESLKCFSLEKCSRETRIQDHVKSNSAALFNREVAFPSLETLHINDMDNIKMIWDNQAIADSFPKLKLLFVYKCNKFVTVVPSYILGKLLCLESLIVEACASLEVVFELQPPNPLDGHHVALLLKKLTLSNLPKLKCIWDKEIHRQVKFQCLRSISVYECKSLTSLFPASVARDLIQLEELEIYECGIVELIEKEKGPIPKFDFPKLTSLKLEHLIELKCIYTVRHALHWPALKTLEILDCNKVEILASQPKNEMPLHKHPLFFIEKGAFPSLQELKLDLSERMEIWHRHFHDGEFFNKLRFLELRHLSQESSISTSCFVESLPNLEELVVCESYLEDPRSIKEAIEGTSHELKVILPFSRYIRHLQTLDVSLCDGLSNMFTPTIAENLVALTKLKISNCRILTEVISDEEGGEGHVVAFNQLKYMELDRLARLRCFSSGGYTLMFPLLEDIIVNRCPKMKVFFEGPMEAPRLERVQTSLNKRYGATKYQYFGKGNLNTTIQNMFQEMATSAGTKFMRLFEFPELIGKWHSELNPFTSSWQLESLVVDKCPFINAIPSSLMLVLERMTSLQVHDCEALEEIFDLEGLEAMDCTQVLPQLLYLYLVNLPKLRQLWNKDLQGTMCFNSLHCLSLYKCNNLRHAFVPSMARCLPNLWKMEIKECDQMRGVIVDEEGQGSAVEEITFPNLKHITLERLPNLTSFISWKNHTLECPILSNLSIAHCPKIRSLTWQSSMEIDNGTPSLFTPQVQFPKLMWMDLSHMDNLSKIWTDTPQETLTFDCLWEVEVRNCKGLENLFPYWVATSLTHLGKLQVESCEIEEIVASGGDTPRSNTTQDLFPELTSLVLHDMPRLKSFYPNLPTLHWPLLEELRVTHCDKLNMLSFTASMKSWAQKYDQQDLSDQEARSSFKRDFPNLERLLLVNNNIQMIQDGNFSDDMFNKLKALTLACFHDKKAAFPSIFLLERFQNLQSLEVFCSSFEDLFPNEGLVEERKHLVLENLRELKLNKLHNLKCVWREDSLVSKILQSIETFEVWDCPCLTTIFPTETSFQNLTELVVKNSSGLVHLVTTSAVTNLVHLTYMTIIGCERMKEIVADDGNREGKVISFEKLIWLTLEHLPNLECFSSIPSCIFRFPSLWRIKVEECPKMKIFSKGTLSTPKLVGVSLFRYKWEGNWEEGDDLNTTIQKLAA</sequence>
<keyword evidence="4" id="KW-0067">ATP-binding</keyword>
<dbReference type="SUPFAM" id="SSF52540">
    <property type="entry name" value="P-loop containing nucleoside triphosphate hydrolases"/>
    <property type="match status" value="1"/>
</dbReference>
<comment type="similarity">
    <text evidence="1">Belongs to the disease resistance NB-LRR family.</text>
</comment>
<dbReference type="InterPro" id="IPR050905">
    <property type="entry name" value="Plant_NBS-LRR"/>
</dbReference>
<evidence type="ECO:0000256" key="3">
    <source>
        <dbReference type="ARBA" id="ARBA00022821"/>
    </source>
</evidence>
<feature type="domain" description="Disease resistance protein At4g27190-like leucine-rich repeats" evidence="7">
    <location>
        <begin position="2185"/>
        <end position="2286"/>
    </location>
</feature>
<dbReference type="PRINTS" id="PR00364">
    <property type="entry name" value="DISEASERSIST"/>
</dbReference>
<feature type="domain" description="Disease resistance protein At4g27190-like leucine-rich repeats" evidence="7">
    <location>
        <begin position="1891"/>
        <end position="1956"/>
    </location>
</feature>